<evidence type="ECO:0000313" key="9">
    <source>
        <dbReference type="EMBL" id="OCF56171.1"/>
    </source>
</evidence>
<dbReference type="EMBL" id="KV700091">
    <property type="protein sequence ID" value="OCF56171.1"/>
    <property type="molecule type" value="Genomic_DNA"/>
</dbReference>
<feature type="binding site" evidence="8">
    <location>
        <begin position="79"/>
        <end position="80"/>
    </location>
    <ligand>
        <name>beta-D-galactose</name>
        <dbReference type="ChEBI" id="CHEBI:27667"/>
    </ligand>
</feature>
<evidence type="ECO:0000256" key="3">
    <source>
        <dbReference type="ARBA" id="ARBA00023235"/>
    </source>
</evidence>
<dbReference type="CDD" id="cd09019">
    <property type="entry name" value="galactose_mutarotase_like"/>
    <property type="match status" value="1"/>
</dbReference>
<dbReference type="GO" id="GO:0030246">
    <property type="term" value="F:carbohydrate binding"/>
    <property type="evidence" value="ECO:0007669"/>
    <property type="project" value="InterPro"/>
</dbReference>
<feature type="binding site" evidence="8">
    <location>
        <begin position="177"/>
        <end position="179"/>
    </location>
    <ligand>
        <name>beta-D-galactose</name>
        <dbReference type="ChEBI" id="CHEBI:27667"/>
    </ligand>
</feature>
<organism evidence="9 10">
    <name type="scientific">Kwoniella mangroviensis CBS 10435</name>
    <dbReference type="NCBI Taxonomy" id="1331196"/>
    <lineage>
        <taxon>Eukaryota</taxon>
        <taxon>Fungi</taxon>
        <taxon>Dikarya</taxon>
        <taxon>Basidiomycota</taxon>
        <taxon>Agaricomycotina</taxon>
        <taxon>Tremellomycetes</taxon>
        <taxon>Tremellales</taxon>
        <taxon>Cryptococcaceae</taxon>
        <taxon>Kwoniella</taxon>
    </lineage>
</organism>
<comment type="similarity">
    <text evidence="2 5">Belongs to the aldose epimerase family.</text>
</comment>
<evidence type="ECO:0000313" key="10">
    <source>
        <dbReference type="Proteomes" id="UP000092583"/>
    </source>
</evidence>
<keyword evidence="10" id="KW-1185">Reference proteome</keyword>
<dbReference type="GO" id="GO:0006006">
    <property type="term" value="P:glucose metabolic process"/>
    <property type="evidence" value="ECO:0007669"/>
    <property type="project" value="TreeGrafter"/>
</dbReference>
<dbReference type="EC" id="5.1.3.3" evidence="5"/>
<name>A0A1B9IL97_9TREE</name>
<evidence type="ECO:0000256" key="5">
    <source>
        <dbReference type="PIRNR" id="PIRNR005096"/>
    </source>
</evidence>
<protein>
    <recommendedName>
        <fullName evidence="5">Aldose 1-epimerase</fullName>
        <ecNumber evidence="5">5.1.3.3</ecNumber>
    </recommendedName>
</protein>
<evidence type="ECO:0000256" key="4">
    <source>
        <dbReference type="ARBA" id="ARBA00023277"/>
    </source>
</evidence>
<keyword evidence="4 5" id="KW-0119">Carbohydrate metabolism</keyword>
<evidence type="ECO:0000256" key="1">
    <source>
        <dbReference type="ARBA" id="ARBA00005028"/>
    </source>
</evidence>
<dbReference type="STRING" id="1331196.A0A1B9IL97"/>
<dbReference type="PIRSF" id="PIRSF005096">
    <property type="entry name" value="GALM"/>
    <property type="match status" value="1"/>
</dbReference>
<sequence>MSHPPTVIAAYEDQKVLEVRLSGGDGMEASIVTFGASLRSLQVNAPEGRRHVVLGFPSFDDQLANRNWHFGAVAGRVANRIAHGKFTLDGKPYQIALNENNRHVCHGGIKGFGLKNWSVKKQTSNSVTLGLESEDGDEGFPGKLIAEVKYTITDESTLQMTWSATTDQTTIVNLTSHAYYNLNGTGGENTGTHSILFESDSYTPVDDGLIPTGEIALVEATPFDFRQSRPIELPDSFHYDHNFVLRDHTGRLRRAVELVSSKRDLKMEIWTDQPAIQFFDGKPLNLAQPGHDNMKINSRAGIALEPQVHPDAINQPTFPNTVLKPGEVYKHYTELRFGVL</sequence>
<reference evidence="9 10" key="1">
    <citation type="submission" date="2013-07" db="EMBL/GenBank/DDBJ databases">
        <title>The Genome Sequence of Kwoniella mangroviensis CBS10435.</title>
        <authorList>
            <consortium name="The Broad Institute Genome Sequencing Platform"/>
            <person name="Cuomo C."/>
            <person name="Litvintseva A."/>
            <person name="Chen Y."/>
            <person name="Heitman J."/>
            <person name="Sun S."/>
            <person name="Springer D."/>
            <person name="Dromer F."/>
            <person name="Young S.K."/>
            <person name="Zeng Q."/>
            <person name="Gargeya S."/>
            <person name="Fitzgerald M."/>
            <person name="Abouelleil A."/>
            <person name="Alvarado L."/>
            <person name="Berlin A.M."/>
            <person name="Chapman S.B."/>
            <person name="Dewar J."/>
            <person name="Goldberg J."/>
            <person name="Griggs A."/>
            <person name="Gujja S."/>
            <person name="Hansen M."/>
            <person name="Howarth C."/>
            <person name="Imamovic A."/>
            <person name="Larimer J."/>
            <person name="McCowan C."/>
            <person name="Murphy C."/>
            <person name="Pearson M."/>
            <person name="Priest M."/>
            <person name="Roberts A."/>
            <person name="Saif S."/>
            <person name="Shea T."/>
            <person name="Sykes S."/>
            <person name="Wortman J."/>
            <person name="Nusbaum C."/>
            <person name="Birren B."/>
        </authorList>
    </citation>
    <scope>NUCLEOTIDE SEQUENCE [LARGE SCALE GENOMIC DNA]</scope>
    <source>
        <strain evidence="9 10">CBS 10435</strain>
    </source>
</reference>
<dbReference type="Pfam" id="PF01263">
    <property type="entry name" value="Aldose_epim"/>
    <property type="match status" value="1"/>
</dbReference>
<dbReference type="InterPro" id="IPR015443">
    <property type="entry name" value="Aldose_1-epimerase"/>
</dbReference>
<feature type="active site" description="Proton donor" evidence="6">
    <location>
        <position position="177"/>
    </location>
</feature>
<dbReference type="GO" id="GO:0004034">
    <property type="term" value="F:aldose 1-epimerase activity"/>
    <property type="evidence" value="ECO:0007669"/>
    <property type="project" value="UniProtKB-EC"/>
</dbReference>
<proteinExistence type="inferred from homology"/>
<dbReference type="OrthoDB" id="274691at2759"/>
<dbReference type="InterPro" id="IPR047215">
    <property type="entry name" value="Galactose_mutarotase-like"/>
</dbReference>
<dbReference type="AlphaFoldDB" id="A0A1B9IL97"/>
<dbReference type="Proteomes" id="UP000092583">
    <property type="component" value="Unassembled WGS sequence"/>
</dbReference>
<gene>
    <name evidence="9" type="ORF">L486_06112</name>
</gene>
<feature type="binding site" evidence="7">
    <location>
        <position position="240"/>
    </location>
    <ligand>
        <name>beta-D-galactose</name>
        <dbReference type="ChEBI" id="CHEBI:27667"/>
    </ligand>
</feature>
<keyword evidence="3 5" id="KW-0413">Isomerase</keyword>
<accession>A0A1B9IL97</accession>
<dbReference type="UniPathway" id="UPA00242"/>
<comment type="catalytic activity">
    <reaction evidence="5">
        <text>alpha-D-glucose = beta-D-glucose</text>
        <dbReference type="Rhea" id="RHEA:10264"/>
        <dbReference type="ChEBI" id="CHEBI:15903"/>
        <dbReference type="ChEBI" id="CHEBI:17925"/>
        <dbReference type="EC" id="5.1.3.3"/>
    </reaction>
</comment>
<evidence type="ECO:0000256" key="7">
    <source>
        <dbReference type="PIRSR" id="PIRSR005096-2"/>
    </source>
</evidence>
<dbReference type="Gene3D" id="2.70.98.10">
    <property type="match status" value="1"/>
</dbReference>
<feature type="active site" description="Proton acceptor" evidence="6">
    <location>
        <position position="305"/>
    </location>
</feature>
<evidence type="ECO:0000256" key="6">
    <source>
        <dbReference type="PIRSR" id="PIRSR005096-1"/>
    </source>
</evidence>
<dbReference type="NCBIfam" id="NF008277">
    <property type="entry name" value="PRK11055.1"/>
    <property type="match status" value="1"/>
</dbReference>
<dbReference type="InterPro" id="IPR008183">
    <property type="entry name" value="Aldose_1/G6P_1-epimerase"/>
</dbReference>
<dbReference type="InterPro" id="IPR014718">
    <property type="entry name" value="GH-type_carb-bd"/>
</dbReference>
<evidence type="ECO:0000256" key="2">
    <source>
        <dbReference type="ARBA" id="ARBA00006206"/>
    </source>
</evidence>
<dbReference type="SUPFAM" id="SSF74650">
    <property type="entry name" value="Galactose mutarotase-like"/>
    <property type="match status" value="1"/>
</dbReference>
<dbReference type="InterPro" id="IPR011013">
    <property type="entry name" value="Gal_mutarotase_sf_dom"/>
</dbReference>
<reference evidence="10" key="2">
    <citation type="submission" date="2013-12" db="EMBL/GenBank/DDBJ databases">
        <title>Evolution of pathogenesis and genome organization in the Tremellales.</title>
        <authorList>
            <person name="Cuomo C."/>
            <person name="Litvintseva A."/>
            <person name="Heitman J."/>
            <person name="Chen Y."/>
            <person name="Sun S."/>
            <person name="Springer D."/>
            <person name="Dromer F."/>
            <person name="Young S."/>
            <person name="Zeng Q."/>
            <person name="Chapman S."/>
            <person name="Gujja S."/>
            <person name="Saif S."/>
            <person name="Birren B."/>
        </authorList>
    </citation>
    <scope>NUCLEOTIDE SEQUENCE [LARGE SCALE GENOMIC DNA]</scope>
    <source>
        <strain evidence="10">CBS 10435</strain>
    </source>
</reference>
<dbReference type="GO" id="GO:0033499">
    <property type="term" value="P:galactose catabolic process via UDP-galactose, Leloir pathway"/>
    <property type="evidence" value="ECO:0007669"/>
    <property type="project" value="TreeGrafter"/>
</dbReference>
<evidence type="ECO:0000256" key="8">
    <source>
        <dbReference type="PIRSR" id="PIRSR005096-3"/>
    </source>
</evidence>
<comment type="pathway">
    <text evidence="1 5">Carbohydrate metabolism; hexose metabolism.</text>
</comment>
<dbReference type="PANTHER" id="PTHR10091">
    <property type="entry name" value="ALDOSE-1-EPIMERASE"/>
    <property type="match status" value="1"/>
</dbReference>
<dbReference type="PANTHER" id="PTHR10091:SF0">
    <property type="entry name" value="GALACTOSE MUTAROTASE"/>
    <property type="match status" value="1"/>
</dbReference>